<protein>
    <submittedName>
        <fullName evidence="1">Uncharacterized protein</fullName>
    </submittedName>
</protein>
<sequence length="154" mass="16331">MAGSALAGFDIQTGATQWWYTDDAQQSKSIVDAMSKAYESYASVVETQSDYKSALGAFYTYARTRDGIPEVATATGTTAQTTFTTLPDWYTAMPADALKVFESIRKEDDKIWSSVVPKAARTSGSQGAAPQITAMPLYVHGAVAAVVGAVAVVL</sequence>
<keyword evidence="2" id="KW-1185">Reference proteome</keyword>
<dbReference type="EMBL" id="JAKIXB020000025">
    <property type="protein sequence ID" value="KAL1597520.1"/>
    <property type="molecule type" value="Genomic_DNA"/>
</dbReference>
<dbReference type="Proteomes" id="UP001521222">
    <property type="component" value="Unassembled WGS sequence"/>
</dbReference>
<comment type="caution">
    <text evidence="1">The sequence shown here is derived from an EMBL/GenBank/DDBJ whole genome shotgun (WGS) entry which is preliminary data.</text>
</comment>
<organism evidence="1 2">
    <name type="scientific">Nothophoma quercina</name>
    <dbReference type="NCBI Taxonomy" id="749835"/>
    <lineage>
        <taxon>Eukaryota</taxon>
        <taxon>Fungi</taxon>
        <taxon>Dikarya</taxon>
        <taxon>Ascomycota</taxon>
        <taxon>Pezizomycotina</taxon>
        <taxon>Dothideomycetes</taxon>
        <taxon>Pleosporomycetidae</taxon>
        <taxon>Pleosporales</taxon>
        <taxon>Pleosporineae</taxon>
        <taxon>Didymellaceae</taxon>
        <taxon>Nothophoma</taxon>
    </lineage>
</organism>
<evidence type="ECO:0000313" key="1">
    <source>
        <dbReference type="EMBL" id="KAL1597520.1"/>
    </source>
</evidence>
<gene>
    <name evidence="1" type="ORF">SLS59_007217</name>
</gene>
<reference evidence="1 2" key="1">
    <citation type="submission" date="2024-02" db="EMBL/GenBank/DDBJ databases">
        <title>De novo assembly and annotation of 12 fungi associated with fruit tree decline syndrome in Ontario, Canada.</title>
        <authorList>
            <person name="Sulman M."/>
            <person name="Ellouze W."/>
            <person name="Ilyukhin E."/>
        </authorList>
    </citation>
    <scope>NUCLEOTIDE SEQUENCE [LARGE SCALE GENOMIC DNA]</scope>
    <source>
        <strain evidence="1 2">M97-236</strain>
    </source>
</reference>
<evidence type="ECO:0000313" key="2">
    <source>
        <dbReference type="Proteomes" id="UP001521222"/>
    </source>
</evidence>
<name>A0ABR3QZC7_9PLEO</name>
<accession>A0ABR3QZC7</accession>
<proteinExistence type="predicted"/>